<name>A0AAD6ZZ00_9AGAR</name>
<dbReference type="Pfam" id="PF00248">
    <property type="entry name" value="Aldo_ket_red"/>
    <property type="match status" value="1"/>
</dbReference>
<comment type="similarity">
    <text evidence="1">Belongs to the aldo/keto reductase family.</text>
</comment>
<evidence type="ECO:0000256" key="2">
    <source>
        <dbReference type="ARBA" id="ARBA00022857"/>
    </source>
</evidence>
<dbReference type="InterPro" id="IPR036812">
    <property type="entry name" value="NAD(P)_OxRdtase_dom_sf"/>
</dbReference>
<evidence type="ECO:0000256" key="3">
    <source>
        <dbReference type="ARBA" id="ARBA00023002"/>
    </source>
</evidence>
<keyword evidence="2" id="KW-0521">NADP</keyword>
<reference evidence="6" key="1">
    <citation type="submission" date="2023-03" db="EMBL/GenBank/DDBJ databases">
        <title>Massive genome expansion in bonnet fungi (Mycena s.s.) driven by repeated elements and novel gene families across ecological guilds.</title>
        <authorList>
            <consortium name="Lawrence Berkeley National Laboratory"/>
            <person name="Harder C.B."/>
            <person name="Miyauchi S."/>
            <person name="Viragh M."/>
            <person name="Kuo A."/>
            <person name="Thoen E."/>
            <person name="Andreopoulos B."/>
            <person name="Lu D."/>
            <person name="Skrede I."/>
            <person name="Drula E."/>
            <person name="Henrissat B."/>
            <person name="Morin E."/>
            <person name="Kohler A."/>
            <person name="Barry K."/>
            <person name="LaButti K."/>
            <person name="Morin E."/>
            <person name="Salamov A."/>
            <person name="Lipzen A."/>
            <person name="Mereny Z."/>
            <person name="Hegedus B."/>
            <person name="Baldrian P."/>
            <person name="Stursova M."/>
            <person name="Weitz H."/>
            <person name="Taylor A."/>
            <person name="Grigoriev I.V."/>
            <person name="Nagy L.G."/>
            <person name="Martin F."/>
            <person name="Kauserud H."/>
        </authorList>
    </citation>
    <scope>NUCLEOTIDE SEQUENCE</scope>
    <source>
        <strain evidence="6">CBHHK002</strain>
    </source>
</reference>
<dbReference type="GO" id="GO:0016616">
    <property type="term" value="F:oxidoreductase activity, acting on the CH-OH group of donors, NAD or NADP as acceptor"/>
    <property type="evidence" value="ECO:0007669"/>
    <property type="project" value="UniProtKB-ARBA"/>
</dbReference>
<evidence type="ECO:0000259" key="5">
    <source>
        <dbReference type="Pfam" id="PF00248"/>
    </source>
</evidence>
<feature type="domain" description="NADP-dependent oxidoreductase" evidence="5">
    <location>
        <begin position="42"/>
        <end position="274"/>
    </location>
</feature>
<dbReference type="AlphaFoldDB" id="A0AAD6ZZ00"/>
<dbReference type="PIRSF" id="PIRSF000097">
    <property type="entry name" value="AKR"/>
    <property type="match status" value="1"/>
</dbReference>
<protein>
    <submittedName>
        <fullName evidence="6">Aldo/keto reductase</fullName>
    </submittedName>
</protein>
<dbReference type="InterPro" id="IPR023210">
    <property type="entry name" value="NADP_OxRdtase_dom"/>
</dbReference>
<evidence type="ECO:0000313" key="7">
    <source>
        <dbReference type="Proteomes" id="UP001218218"/>
    </source>
</evidence>
<evidence type="ECO:0000313" key="6">
    <source>
        <dbReference type="EMBL" id="KAJ7346311.1"/>
    </source>
</evidence>
<proteinExistence type="inferred from homology"/>
<dbReference type="PANTHER" id="PTHR43827:SF3">
    <property type="entry name" value="NADP-DEPENDENT OXIDOREDUCTASE DOMAIN-CONTAINING PROTEIN"/>
    <property type="match status" value="1"/>
</dbReference>
<comment type="caution">
    <text evidence="6">The sequence shown here is derived from an EMBL/GenBank/DDBJ whole genome shotgun (WGS) entry which is preliminary data.</text>
</comment>
<dbReference type="Gene3D" id="3.20.20.100">
    <property type="entry name" value="NADP-dependent oxidoreductase domain"/>
    <property type="match status" value="1"/>
</dbReference>
<sequence>MPPFNPTPTCEILTMPWEPLTLNDGHTMPGIAFGTEVGLGPEPVASKRIRQALNSGFSHIDVSSNYTYTAQLGKLLSSSRLTREDFFISAQWARYTGATVTVCIRKLLQDLGLDYIDLCLLNGQGNISKAWAEMEKLKEDGFVRSIGVRNFDAKQLLELIIKAKIKPAVVQLQFHPYVQEKHTATIDLCKKLGIVVTACNILAPVTTQRHGLLENNLEQIATRLNVSPAQILLAWAKSKGIVPILTHLEREELKGNIETANLNLTPVDLAIIDVIGTGITGEQIADRVICFAPCLNFSWNS</sequence>
<evidence type="ECO:0000256" key="4">
    <source>
        <dbReference type="PIRSR" id="PIRSR000097-1"/>
    </source>
</evidence>
<gene>
    <name evidence="6" type="ORF">DFH08DRAFT_870964</name>
</gene>
<dbReference type="InterPro" id="IPR020471">
    <property type="entry name" value="AKR"/>
</dbReference>
<accession>A0AAD6ZZ00</accession>
<dbReference type="Proteomes" id="UP001218218">
    <property type="component" value="Unassembled WGS sequence"/>
</dbReference>
<feature type="active site" description="Proton donor" evidence="4">
    <location>
        <position position="66"/>
    </location>
</feature>
<dbReference type="SUPFAM" id="SSF51430">
    <property type="entry name" value="NAD(P)-linked oxidoreductase"/>
    <property type="match status" value="1"/>
</dbReference>
<dbReference type="PANTHER" id="PTHR43827">
    <property type="entry name" value="2,5-DIKETO-D-GLUCONIC ACID REDUCTASE"/>
    <property type="match status" value="1"/>
</dbReference>
<keyword evidence="7" id="KW-1185">Reference proteome</keyword>
<organism evidence="6 7">
    <name type="scientific">Mycena albidolilacea</name>
    <dbReference type="NCBI Taxonomy" id="1033008"/>
    <lineage>
        <taxon>Eukaryota</taxon>
        <taxon>Fungi</taxon>
        <taxon>Dikarya</taxon>
        <taxon>Basidiomycota</taxon>
        <taxon>Agaricomycotina</taxon>
        <taxon>Agaricomycetes</taxon>
        <taxon>Agaricomycetidae</taxon>
        <taxon>Agaricales</taxon>
        <taxon>Marasmiineae</taxon>
        <taxon>Mycenaceae</taxon>
        <taxon>Mycena</taxon>
    </lineage>
</organism>
<dbReference type="PRINTS" id="PR00069">
    <property type="entry name" value="ALDKETRDTASE"/>
</dbReference>
<keyword evidence="3" id="KW-0560">Oxidoreductase</keyword>
<dbReference type="EMBL" id="JARIHO010000021">
    <property type="protein sequence ID" value="KAJ7346311.1"/>
    <property type="molecule type" value="Genomic_DNA"/>
</dbReference>
<evidence type="ECO:0000256" key="1">
    <source>
        <dbReference type="ARBA" id="ARBA00007905"/>
    </source>
</evidence>